<reference evidence="1 2" key="1">
    <citation type="submission" date="2016-10" db="EMBL/GenBank/DDBJ databases">
        <authorList>
            <person name="de Groot N.N."/>
        </authorList>
    </citation>
    <scope>NUCLEOTIDE SEQUENCE [LARGE SCALE GENOMIC DNA]</scope>
    <source>
        <strain evidence="1 2">DSM 22007</strain>
    </source>
</reference>
<accession>A0A1H9JMN7</accession>
<dbReference type="Proteomes" id="UP000198634">
    <property type="component" value="Unassembled WGS sequence"/>
</dbReference>
<dbReference type="RefSeq" id="WP_139246472.1">
    <property type="nucleotide sequence ID" value="NZ_FOEP01000015.1"/>
</dbReference>
<gene>
    <name evidence="1" type="ORF">SAMN04488092_11590</name>
</gene>
<dbReference type="EMBL" id="FOEP01000015">
    <property type="protein sequence ID" value="SEQ88112.1"/>
    <property type="molecule type" value="Genomic_DNA"/>
</dbReference>
<evidence type="ECO:0000313" key="2">
    <source>
        <dbReference type="Proteomes" id="UP000198634"/>
    </source>
</evidence>
<sequence length="333" mass="35148">MSLSNRFFLTCGSVSMAIAIGYVMQSSVEPDPRTIAAVPMTPAPIATPDVASPMQLTEVAHTSALPVPPEEARAALDLPSMPVRTVAASAPTMQPLAQDQSQPEFGAVCEPEMTARPSVAGMVRLDIAADCLANARVTIHHNSMMFSTVTGVDGTRTLTVPALSEQAVFIADFGNGMGAVAHTEVASLAYYDRVVVQWAGDSGLHLHAMEYGAQYGEKGHIWFEHTGSAEEAAHGAGGFLTRLGDPELEGGLRAEVYTFPSGTAARAGDVDLQVEAEVNTQNCGRDVSAQAMQLNDDGTMQVQDVELSMPDCDAVGDFLVLKNLLQDLKIASN</sequence>
<dbReference type="OrthoDB" id="7956241at2"/>
<dbReference type="STRING" id="657014.SAMN04488092_11590"/>
<organism evidence="1 2">
    <name type="scientific">Thalassovita taeanensis</name>
    <dbReference type="NCBI Taxonomy" id="657014"/>
    <lineage>
        <taxon>Bacteria</taxon>
        <taxon>Pseudomonadati</taxon>
        <taxon>Pseudomonadota</taxon>
        <taxon>Alphaproteobacteria</taxon>
        <taxon>Rhodobacterales</taxon>
        <taxon>Roseobacteraceae</taxon>
        <taxon>Thalassovita</taxon>
    </lineage>
</organism>
<dbReference type="AlphaFoldDB" id="A0A1H9JMN7"/>
<proteinExistence type="predicted"/>
<protein>
    <recommendedName>
        <fullName evidence="3">Translocase</fullName>
    </recommendedName>
</protein>
<name>A0A1H9JMN7_9RHOB</name>
<evidence type="ECO:0008006" key="3">
    <source>
        <dbReference type="Google" id="ProtNLM"/>
    </source>
</evidence>
<evidence type="ECO:0000313" key="1">
    <source>
        <dbReference type="EMBL" id="SEQ88112.1"/>
    </source>
</evidence>
<keyword evidence="2" id="KW-1185">Reference proteome</keyword>